<evidence type="ECO:0000313" key="2">
    <source>
        <dbReference type="Proteomes" id="UP001152607"/>
    </source>
</evidence>
<accession>A0A9W4UPG7</accession>
<keyword evidence="2" id="KW-1185">Reference proteome</keyword>
<evidence type="ECO:0000313" key="1">
    <source>
        <dbReference type="EMBL" id="CAI6338727.1"/>
    </source>
</evidence>
<dbReference type="Proteomes" id="UP001152607">
    <property type="component" value="Unassembled WGS sequence"/>
</dbReference>
<name>A0A9W4UPG7_9PLEO</name>
<protein>
    <submittedName>
        <fullName evidence="1">Uncharacterized protein</fullName>
    </submittedName>
</protein>
<comment type="caution">
    <text evidence="1">The sequence shown here is derived from an EMBL/GenBank/DDBJ whole genome shotgun (WGS) entry which is preliminary data.</text>
</comment>
<proteinExistence type="predicted"/>
<sequence length="182" mass="20248">MLLSTDYRRALAGHTCNISCQSVFYSNVVLLRSVAIPGRHAIRSVNLGCTCPYLAPASSRRSAVINQPQLHSMGEPSTLPAAQLLPPTLCDARWIRACPVPLASRWCVHRHESCFVTPAKPRDRLFVSLGQPRAMPQRWWDRDPVCVCVPMLVSVLHRYTRNAPSCNRTTFLSEPNTAGARV</sequence>
<organism evidence="1 2">
    <name type="scientific">Periconia digitata</name>
    <dbReference type="NCBI Taxonomy" id="1303443"/>
    <lineage>
        <taxon>Eukaryota</taxon>
        <taxon>Fungi</taxon>
        <taxon>Dikarya</taxon>
        <taxon>Ascomycota</taxon>
        <taxon>Pezizomycotina</taxon>
        <taxon>Dothideomycetes</taxon>
        <taxon>Pleosporomycetidae</taxon>
        <taxon>Pleosporales</taxon>
        <taxon>Massarineae</taxon>
        <taxon>Periconiaceae</taxon>
        <taxon>Periconia</taxon>
    </lineage>
</organism>
<gene>
    <name evidence="1" type="ORF">PDIGIT_LOCUS11861</name>
</gene>
<reference evidence="1" key="1">
    <citation type="submission" date="2023-01" db="EMBL/GenBank/DDBJ databases">
        <authorList>
            <person name="Van Ghelder C."/>
            <person name="Rancurel C."/>
        </authorList>
    </citation>
    <scope>NUCLEOTIDE SEQUENCE</scope>
    <source>
        <strain evidence="1">CNCM I-4278</strain>
    </source>
</reference>
<dbReference type="AlphaFoldDB" id="A0A9W4UPG7"/>
<dbReference type="EMBL" id="CAOQHR010000008">
    <property type="protein sequence ID" value="CAI6338727.1"/>
    <property type="molecule type" value="Genomic_DNA"/>
</dbReference>